<feature type="compositionally biased region" description="Polar residues" evidence="1">
    <location>
        <begin position="55"/>
        <end position="78"/>
    </location>
</feature>
<dbReference type="AlphaFoldDB" id="A0A317Y9X1"/>
<dbReference type="EMBL" id="NCVQ01000001">
    <property type="protein sequence ID" value="PWZ54866.1"/>
    <property type="molecule type" value="Genomic_DNA"/>
</dbReference>
<name>A0A317Y9X1_MAIZE</name>
<comment type="caution">
    <text evidence="2">The sequence shown here is derived from an EMBL/GenBank/DDBJ whole genome shotgun (WGS) entry which is preliminary data.</text>
</comment>
<dbReference type="ExpressionAtlas" id="A0A317Y9X1">
    <property type="expression patterns" value="baseline"/>
</dbReference>
<organism evidence="2">
    <name type="scientific">Zea mays</name>
    <name type="common">Maize</name>
    <dbReference type="NCBI Taxonomy" id="4577"/>
    <lineage>
        <taxon>Eukaryota</taxon>
        <taxon>Viridiplantae</taxon>
        <taxon>Streptophyta</taxon>
        <taxon>Embryophyta</taxon>
        <taxon>Tracheophyta</taxon>
        <taxon>Spermatophyta</taxon>
        <taxon>Magnoliopsida</taxon>
        <taxon>Liliopsida</taxon>
        <taxon>Poales</taxon>
        <taxon>Poaceae</taxon>
        <taxon>PACMAD clade</taxon>
        <taxon>Panicoideae</taxon>
        <taxon>Andropogonodae</taxon>
        <taxon>Andropogoneae</taxon>
        <taxon>Tripsacinae</taxon>
        <taxon>Zea</taxon>
    </lineage>
</organism>
<dbReference type="Proteomes" id="UP000251960">
    <property type="component" value="Chromosome 1"/>
</dbReference>
<reference evidence="2" key="1">
    <citation type="journal article" date="2018" name="Nat. Genet.">
        <title>Extensive intraspecific gene order and gene structural variations between Mo17 and other maize genomes.</title>
        <authorList>
            <person name="Sun S."/>
            <person name="Zhou Y."/>
            <person name="Chen J."/>
            <person name="Shi J."/>
            <person name="Zhao H."/>
            <person name="Zhao H."/>
            <person name="Song W."/>
            <person name="Zhang M."/>
            <person name="Cui Y."/>
            <person name="Dong X."/>
            <person name="Liu H."/>
            <person name="Ma X."/>
            <person name="Jiao Y."/>
            <person name="Wang B."/>
            <person name="Wei X."/>
            <person name="Stein J.C."/>
            <person name="Glaubitz J.C."/>
            <person name="Lu F."/>
            <person name="Yu G."/>
            <person name="Liang C."/>
            <person name="Fengler K."/>
            <person name="Li B."/>
            <person name="Rafalski A."/>
            <person name="Schnable P.S."/>
            <person name="Ware D.H."/>
            <person name="Buckler E.S."/>
            <person name="Lai J."/>
        </authorList>
    </citation>
    <scope>NUCLEOTIDE SEQUENCE [LARGE SCALE GENOMIC DNA]</scope>
    <source>
        <tissue evidence="2">Seedling</tissue>
    </source>
</reference>
<evidence type="ECO:0000256" key="1">
    <source>
        <dbReference type="SAM" id="MobiDB-lite"/>
    </source>
</evidence>
<gene>
    <name evidence="2" type="ORF">Zm00014a_018984</name>
</gene>
<protein>
    <submittedName>
        <fullName evidence="2">Uncharacterized protein</fullName>
    </submittedName>
</protein>
<feature type="region of interest" description="Disordered" evidence="1">
    <location>
        <begin position="46"/>
        <end position="149"/>
    </location>
</feature>
<evidence type="ECO:0000313" key="2">
    <source>
        <dbReference type="EMBL" id="PWZ54866.1"/>
    </source>
</evidence>
<accession>A0A317Y9X1</accession>
<sequence>MAHRSYSSPPETFSPLFSLLCPWIHGLFPAIEFVVAFYPTLPNSGDPEATLDRASLNSGDPTAAERNSTARSRLSSLVWSPPSDSDRTAQTTGYHFVHARPDVVARLSAPKPRGAGPARSARSPPLSLTLPGPPVSARPLARARPRPQI</sequence>
<proteinExistence type="predicted"/>